<name>A0ABV4DWC8_9CLOT</name>
<evidence type="ECO:0000256" key="1">
    <source>
        <dbReference type="ARBA" id="ARBA00022679"/>
    </source>
</evidence>
<dbReference type="PROSITE" id="PS50206">
    <property type="entry name" value="RHODANESE_3"/>
    <property type="match status" value="2"/>
</dbReference>
<comment type="caution">
    <text evidence="4">The sequence shown here is derived from an EMBL/GenBank/DDBJ whole genome shotgun (WGS) entry which is preliminary data.</text>
</comment>
<sequence length="282" mass="32193">MKNFVTTRWLKDHLKDDNLVIVDCRGDLLDESYGKKSYKKSHIEGAFFVDLNTELSSTPGKHGGRNPLPKAEKFRNTVENLGISEGTVVVAYDDYKIADAARFCWMLRYYMGHKFNYILDGGIGKWINDGNRLSEDVSKSTRKSNFQLNMNENIISDVNFVNRIKYDSKWILIDSRTPARYRGESEPIDKIAGHIPGAVNYYWKESLNVDNTVADIDYLKRKFKNAHDKKGAVVYCGSGIDAAFNFLLMDEIGLKVKLYSGSWSDWITYGENNVEKAVSSYN</sequence>
<dbReference type="SUPFAM" id="SSF52821">
    <property type="entry name" value="Rhodanese/Cell cycle control phosphatase"/>
    <property type="match status" value="2"/>
</dbReference>
<dbReference type="Proteomes" id="UP001565220">
    <property type="component" value="Unassembled WGS sequence"/>
</dbReference>
<accession>A0ABV4DWC8</accession>
<dbReference type="Gene3D" id="3.40.250.10">
    <property type="entry name" value="Rhodanese-like domain"/>
    <property type="match status" value="2"/>
</dbReference>
<dbReference type="CDD" id="cd01448">
    <property type="entry name" value="TST_Repeat_1"/>
    <property type="match status" value="1"/>
</dbReference>
<dbReference type="PANTHER" id="PTHR11364:SF27">
    <property type="entry name" value="SULFURTRANSFERASE"/>
    <property type="match status" value="1"/>
</dbReference>
<proteinExistence type="predicted"/>
<dbReference type="EMBL" id="JBGFFE010000009">
    <property type="protein sequence ID" value="MEY8763554.1"/>
    <property type="molecule type" value="Genomic_DNA"/>
</dbReference>
<keyword evidence="2" id="KW-0677">Repeat</keyword>
<dbReference type="SMART" id="SM00450">
    <property type="entry name" value="RHOD"/>
    <property type="match status" value="2"/>
</dbReference>
<dbReference type="InterPro" id="IPR036873">
    <property type="entry name" value="Rhodanese-like_dom_sf"/>
</dbReference>
<evidence type="ECO:0000256" key="2">
    <source>
        <dbReference type="ARBA" id="ARBA00022737"/>
    </source>
</evidence>
<dbReference type="GO" id="GO:0016740">
    <property type="term" value="F:transferase activity"/>
    <property type="evidence" value="ECO:0007669"/>
    <property type="project" value="UniProtKB-KW"/>
</dbReference>
<dbReference type="InterPro" id="IPR045078">
    <property type="entry name" value="TST/MPST-like"/>
</dbReference>
<protein>
    <submittedName>
        <fullName evidence="4">Sulfurtransferase</fullName>
        <ecNumber evidence="4">2.8.1.-</ecNumber>
    </submittedName>
</protein>
<evidence type="ECO:0000313" key="4">
    <source>
        <dbReference type="EMBL" id="MEY8763554.1"/>
    </source>
</evidence>
<keyword evidence="1 4" id="KW-0808">Transferase</keyword>
<keyword evidence="5" id="KW-1185">Reference proteome</keyword>
<gene>
    <name evidence="4" type="ORF">AB8S09_07870</name>
</gene>
<reference evidence="4 5" key="1">
    <citation type="submission" date="2024-08" db="EMBL/GenBank/DDBJ databases">
        <title>Clostridium lapicellarii sp. nov., and Clostridium renhuaiense sp. nov., two species isolated from the mud in a fermentation cellar used for producing sauce-flavour Chinese liquors.</title>
        <authorList>
            <person name="Yang F."/>
            <person name="Wang H."/>
            <person name="Chen L.Q."/>
            <person name="Zhou N."/>
            <person name="Lu J.J."/>
            <person name="Pu X.X."/>
            <person name="Wan B."/>
            <person name="Wang L."/>
            <person name="Liu S.J."/>
        </authorList>
    </citation>
    <scope>NUCLEOTIDE SEQUENCE [LARGE SCALE GENOMIC DNA]</scope>
    <source>
        <strain evidence="4 5">MT-113</strain>
    </source>
</reference>
<dbReference type="PANTHER" id="PTHR11364">
    <property type="entry name" value="THIOSULFATE SULFERTANSFERASE"/>
    <property type="match status" value="1"/>
</dbReference>
<evidence type="ECO:0000313" key="5">
    <source>
        <dbReference type="Proteomes" id="UP001565220"/>
    </source>
</evidence>
<feature type="domain" description="Rhodanese" evidence="3">
    <location>
        <begin position="166"/>
        <end position="275"/>
    </location>
</feature>
<organism evidence="4 5">
    <name type="scientific">Clostridium lapidicellarium</name>
    <dbReference type="NCBI Taxonomy" id="3240931"/>
    <lineage>
        <taxon>Bacteria</taxon>
        <taxon>Bacillati</taxon>
        <taxon>Bacillota</taxon>
        <taxon>Clostridia</taxon>
        <taxon>Eubacteriales</taxon>
        <taxon>Clostridiaceae</taxon>
        <taxon>Clostridium</taxon>
    </lineage>
</organism>
<evidence type="ECO:0000259" key="3">
    <source>
        <dbReference type="PROSITE" id="PS50206"/>
    </source>
</evidence>
<dbReference type="CDD" id="cd01449">
    <property type="entry name" value="TST_Repeat_2"/>
    <property type="match status" value="1"/>
</dbReference>
<dbReference type="InterPro" id="IPR001763">
    <property type="entry name" value="Rhodanese-like_dom"/>
</dbReference>
<dbReference type="EC" id="2.8.1.-" evidence="4"/>
<feature type="domain" description="Rhodanese" evidence="3">
    <location>
        <begin position="15"/>
        <end position="135"/>
    </location>
</feature>
<dbReference type="RefSeq" id="WP_294184690.1">
    <property type="nucleotide sequence ID" value="NZ_JBGFFE010000009.1"/>
</dbReference>
<dbReference type="Pfam" id="PF00581">
    <property type="entry name" value="Rhodanese"/>
    <property type="match status" value="2"/>
</dbReference>